<evidence type="ECO:0000256" key="1">
    <source>
        <dbReference type="SAM" id="MobiDB-lite"/>
    </source>
</evidence>
<feature type="region of interest" description="Disordered" evidence="1">
    <location>
        <begin position="75"/>
        <end position="102"/>
    </location>
</feature>
<evidence type="ECO:0000313" key="2">
    <source>
        <dbReference type="EMBL" id="KAK3851176.1"/>
    </source>
</evidence>
<proteinExistence type="predicted"/>
<dbReference type="Proteomes" id="UP001286313">
    <property type="component" value="Unassembled WGS sequence"/>
</dbReference>
<comment type="caution">
    <text evidence="2">The sequence shown here is derived from an EMBL/GenBank/DDBJ whole genome shotgun (WGS) entry which is preliminary data.</text>
</comment>
<keyword evidence="3" id="KW-1185">Reference proteome</keyword>
<reference evidence="2" key="1">
    <citation type="submission" date="2023-10" db="EMBL/GenBank/DDBJ databases">
        <title>Genome assemblies of two species of porcelain crab, Petrolisthes cinctipes and Petrolisthes manimaculis (Anomura: Porcellanidae).</title>
        <authorList>
            <person name="Angst P."/>
        </authorList>
    </citation>
    <scope>NUCLEOTIDE SEQUENCE</scope>
    <source>
        <strain evidence="2">PB745_01</strain>
        <tissue evidence="2">Gill</tissue>
    </source>
</reference>
<name>A0AAE1BI71_PETCI</name>
<evidence type="ECO:0000313" key="3">
    <source>
        <dbReference type="Proteomes" id="UP001286313"/>
    </source>
</evidence>
<dbReference type="AlphaFoldDB" id="A0AAE1BI71"/>
<accession>A0AAE1BI71</accession>
<protein>
    <submittedName>
        <fullName evidence="2">Uncharacterized protein</fullName>
    </submittedName>
</protein>
<sequence>MKLGEGERHVGEACWSHSQCIRYDGNSFCSALKCTCEQFGELGTVGHRLLPNITRVGCYCGMLLLHCYYYSQNSQETSQDPTQSRPTTHTQLRTRKRTKTNE</sequence>
<dbReference type="EMBL" id="JAWQEG010008010">
    <property type="protein sequence ID" value="KAK3851176.1"/>
    <property type="molecule type" value="Genomic_DNA"/>
</dbReference>
<feature type="compositionally biased region" description="Basic residues" evidence="1">
    <location>
        <begin position="92"/>
        <end position="102"/>
    </location>
</feature>
<feature type="compositionally biased region" description="Polar residues" evidence="1">
    <location>
        <begin position="75"/>
        <end position="91"/>
    </location>
</feature>
<organism evidence="2 3">
    <name type="scientific">Petrolisthes cinctipes</name>
    <name type="common">Flat porcelain crab</name>
    <dbReference type="NCBI Taxonomy" id="88211"/>
    <lineage>
        <taxon>Eukaryota</taxon>
        <taxon>Metazoa</taxon>
        <taxon>Ecdysozoa</taxon>
        <taxon>Arthropoda</taxon>
        <taxon>Crustacea</taxon>
        <taxon>Multicrustacea</taxon>
        <taxon>Malacostraca</taxon>
        <taxon>Eumalacostraca</taxon>
        <taxon>Eucarida</taxon>
        <taxon>Decapoda</taxon>
        <taxon>Pleocyemata</taxon>
        <taxon>Anomura</taxon>
        <taxon>Galatheoidea</taxon>
        <taxon>Porcellanidae</taxon>
        <taxon>Petrolisthes</taxon>
    </lineage>
</organism>
<gene>
    <name evidence="2" type="ORF">Pcinc_042156</name>
</gene>